<keyword evidence="2" id="KW-1185">Reference proteome</keyword>
<evidence type="ECO:0000313" key="2">
    <source>
        <dbReference type="Proteomes" id="UP000828941"/>
    </source>
</evidence>
<proteinExistence type="predicted"/>
<name>A0ACB9PT00_BAUVA</name>
<organism evidence="1 2">
    <name type="scientific">Bauhinia variegata</name>
    <name type="common">Purple orchid tree</name>
    <name type="synonym">Phanera variegata</name>
    <dbReference type="NCBI Taxonomy" id="167791"/>
    <lineage>
        <taxon>Eukaryota</taxon>
        <taxon>Viridiplantae</taxon>
        <taxon>Streptophyta</taxon>
        <taxon>Embryophyta</taxon>
        <taxon>Tracheophyta</taxon>
        <taxon>Spermatophyta</taxon>
        <taxon>Magnoliopsida</taxon>
        <taxon>eudicotyledons</taxon>
        <taxon>Gunneridae</taxon>
        <taxon>Pentapetalae</taxon>
        <taxon>rosids</taxon>
        <taxon>fabids</taxon>
        <taxon>Fabales</taxon>
        <taxon>Fabaceae</taxon>
        <taxon>Cercidoideae</taxon>
        <taxon>Cercideae</taxon>
        <taxon>Bauhiniinae</taxon>
        <taxon>Bauhinia</taxon>
    </lineage>
</organism>
<protein>
    <submittedName>
        <fullName evidence="1">Uncharacterized protein</fullName>
    </submittedName>
</protein>
<dbReference type="Proteomes" id="UP000828941">
    <property type="component" value="Chromosome 3"/>
</dbReference>
<comment type="caution">
    <text evidence="1">The sequence shown here is derived from an EMBL/GenBank/DDBJ whole genome shotgun (WGS) entry which is preliminary data.</text>
</comment>
<accession>A0ACB9PT00</accession>
<reference evidence="1 2" key="1">
    <citation type="journal article" date="2022" name="DNA Res.">
        <title>Chromosomal-level genome assembly of the orchid tree Bauhinia variegata (Leguminosae; Cercidoideae) supports the allotetraploid origin hypothesis of Bauhinia.</title>
        <authorList>
            <person name="Zhong Y."/>
            <person name="Chen Y."/>
            <person name="Zheng D."/>
            <person name="Pang J."/>
            <person name="Liu Y."/>
            <person name="Luo S."/>
            <person name="Meng S."/>
            <person name="Qian L."/>
            <person name="Wei D."/>
            <person name="Dai S."/>
            <person name="Zhou R."/>
        </authorList>
    </citation>
    <scope>NUCLEOTIDE SEQUENCE [LARGE SCALE GENOMIC DNA]</scope>
    <source>
        <strain evidence="1">BV-YZ2020</strain>
    </source>
</reference>
<evidence type="ECO:0000313" key="1">
    <source>
        <dbReference type="EMBL" id="KAI4351653.1"/>
    </source>
</evidence>
<dbReference type="EMBL" id="CM039428">
    <property type="protein sequence ID" value="KAI4351653.1"/>
    <property type="molecule type" value="Genomic_DNA"/>
</dbReference>
<sequence>MSLTASSSSFIKEKLSKQTSFFGVPLWVLTVASIALFIVVILVILGICCFYYRRRKSYNKTHFCLPNPIAFGSSSLDKRLLSGNVSGIELNLGNVSGHQVTDLESNGEFSNAVKSVRWRNSFSLKEIEEATNRFANDNVIGSGDYGVVYRGLLLDNTRVAVRKLVNDSFQIEDFISQMEAIGHVEHERLVRLLGYCTGGVYSMLVCEYVDNRDLHYWLHEFSGQVSPLTWSIRLNIIQGVAKGLAYLDEDVEPKIVHGNLNSCNILLDHQWNPKISDFGLIKLFSSRLGYEDSNNNLTQKNDIYNFGIIIMEIVSGRSPLDHSDPQTCLIDWIKSMIASDKIAAVVDKKLPQMPPSKELKRIVLVALRCVDFDVNPELRMEDVVHMLETRGLLLLDEEHRIAKEK</sequence>
<gene>
    <name evidence="1" type="ORF">L6164_005989</name>
</gene>